<comment type="subcellular location">
    <subcellularLocation>
        <location evidence="1">Nucleus</location>
    </subcellularLocation>
</comment>
<feature type="compositionally biased region" description="Basic residues" evidence="7">
    <location>
        <begin position="218"/>
        <end position="227"/>
    </location>
</feature>
<dbReference type="Pfam" id="PF00010">
    <property type="entry name" value="HLH"/>
    <property type="match status" value="1"/>
</dbReference>
<keyword evidence="2" id="KW-0805">Transcription regulation</keyword>
<dbReference type="Gene3D" id="4.10.280.10">
    <property type="entry name" value="Helix-loop-helix DNA-binding domain"/>
    <property type="match status" value="1"/>
</dbReference>
<evidence type="ECO:0000313" key="9">
    <source>
        <dbReference type="EMBL" id="KAF7731946.1"/>
    </source>
</evidence>
<protein>
    <recommendedName>
        <fullName evidence="8">BHLH domain-containing protein</fullName>
    </recommendedName>
</protein>
<dbReference type="InterPro" id="IPR011598">
    <property type="entry name" value="bHLH_dom"/>
</dbReference>
<dbReference type="InterPro" id="IPR036638">
    <property type="entry name" value="HLH_DNA-bd_sf"/>
</dbReference>
<feature type="region of interest" description="Disordered" evidence="7">
    <location>
        <begin position="434"/>
        <end position="468"/>
    </location>
</feature>
<evidence type="ECO:0000256" key="1">
    <source>
        <dbReference type="ARBA" id="ARBA00004123"/>
    </source>
</evidence>
<evidence type="ECO:0000259" key="8">
    <source>
        <dbReference type="PROSITE" id="PS50888"/>
    </source>
</evidence>
<dbReference type="GO" id="GO:0000978">
    <property type="term" value="F:RNA polymerase II cis-regulatory region sequence-specific DNA binding"/>
    <property type="evidence" value="ECO:0007669"/>
    <property type="project" value="TreeGrafter"/>
</dbReference>
<evidence type="ECO:0000256" key="3">
    <source>
        <dbReference type="ARBA" id="ARBA00023125"/>
    </source>
</evidence>
<gene>
    <name evidence="9" type="ORF">EC973_007777</name>
</gene>
<comment type="caution">
    <text evidence="9">The sequence shown here is derived from an EMBL/GenBank/DDBJ whole genome shotgun (WGS) entry which is preliminary data.</text>
</comment>
<dbReference type="EMBL" id="JABAYA010000006">
    <property type="protein sequence ID" value="KAF7731946.1"/>
    <property type="molecule type" value="Genomic_DNA"/>
</dbReference>
<dbReference type="InterPro" id="IPR052207">
    <property type="entry name" value="Max-like/E-box_TFs"/>
</dbReference>
<keyword evidence="6" id="KW-0175">Coiled coil</keyword>
<evidence type="ECO:0000256" key="5">
    <source>
        <dbReference type="ARBA" id="ARBA00023242"/>
    </source>
</evidence>
<evidence type="ECO:0000313" key="10">
    <source>
        <dbReference type="Proteomes" id="UP000605846"/>
    </source>
</evidence>
<dbReference type="PROSITE" id="PS50888">
    <property type="entry name" value="BHLH"/>
    <property type="match status" value="1"/>
</dbReference>
<keyword evidence="5" id="KW-0539">Nucleus</keyword>
<sequence length="468" mass="52385">MNYIPSHLSLPSSITSTSHNDAWFLTSDSSLNAHDQPLQEPVPFEDFEFTTGLDPNISIPLPLDAMTINALLPEEEQPQQHPFELHPSGSLTNTLLNEDDQKAFSNFLDTFFMDQATADGLGSLGDTLSSNAYQASSSATADFLPLTEELEENRRNSILQSLDQQKQLHRQLFTSLSIPDTSLPPIRETKSPDLVTPSPHLKKRRATDNEEEDENTKRPSKKRTTARSHKELLTEEEKRANHIASEQKRRSTIRSGFKDLTELVPTLKNINNSKSTVLFKAVEFIKQLERRNKNLREKISALELRVEVEGRRRAKTVTGPSPSLLPPPSPASHLPLHTQSIQPQRQDILAGRKTRPSSSSNSSSSSSNESLENMKGLPASAAAALLAHKTQQKQLLALQEQLQLHQRLLAQQQEMKERARRKEKCSVILPSHLHHYRPSSDEPKTGFHPIESLDTDTTEEPLKATVSA</sequence>
<evidence type="ECO:0000256" key="6">
    <source>
        <dbReference type="SAM" id="Coils"/>
    </source>
</evidence>
<dbReference type="Proteomes" id="UP000605846">
    <property type="component" value="Unassembled WGS sequence"/>
</dbReference>
<organism evidence="9 10">
    <name type="scientific">Apophysomyces ossiformis</name>
    <dbReference type="NCBI Taxonomy" id="679940"/>
    <lineage>
        <taxon>Eukaryota</taxon>
        <taxon>Fungi</taxon>
        <taxon>Fungi incertae sedis</taxon>
        <taxon>Mucoromycota</taxon>
        <taxon>Mucoromycotina</taxon>
        <taxon>Mucoromycetes</taxon>
        <taxon>Mucorales</taxon>
        <taxon>Mucorineae</taxon>
        <taxon>Mucoraceae</taxon>
        <taxon>Apophysomyces</taxon>
    </lineage>
</organism>
<accession>A0A8H7BW30</accession>
<dbReference type="PANTHER" id="PTHR15741">
    <property type="entry name" value="BASIC HELIX-LOOP-HELIX ZIP TRANSCRIPTION FACTOR"/>
    <property type="match status" value="1"/>
</dbReference>
<reference evidence="9" key="1">
    <citation type="submission" date="2020-01" db="EMBL/GenBank/DDBJ databases">
        <title>Genome Sequencing of Three Apophysomyces-Like Fungal Strains Confirms a Novel Fungal Genus in the Mucoromycota with divergent Burkholderia-like Endosymbiotic Bacteria.</title>
        <authorList>
            <person name="Stajich J.E."/>
            <person name="Macias A.M."/>
            <person name="Carter-House D."/>
            <person name="Lovett B."/>
            <person name="Kasson L.R."/>
            <person name="Berry K."/>
            <person name="Grigoriev I."/>
            <person name="Chang Y."/>
            <person name="Spatafora J."/>
            <person name="Kasson M.T."/>
        </authorList>
    </citation>
    <scope>NUCLEOTIDE SEQUENCE</scope>
    <source>
        <strain evidence="9">NRRL A-21654</strain>
    </source>
</reference>
<dbReference type="SUPFAM" id="SSF47459">
    <property type="entry name" value="HLH, helix-loop-helix DNA-binding domain"/>
    <property type="match status" value="1"/>
</dbReference>
<dbReference type="PANTHER" id="PTHR15741:SF27">
    <property type="entry name" value="TRANSCRIPTION FACTOR AP-4"/>
    <property type="match status" value="1"/>
</dbReference>
<feature type="coiled-coil region" evidence="6">
    <location>
        <begin position="388"/>
        <end position="422"/>
    </location>
</feature>
<keyword evidence="10" id="KW-1185">Reference proteome</keyword>
<evidence type="ECO:0000256" key="2">
    <source>
        <dbReference type="ARBA" id="ARBA00023015"/>
    </source>
</evidence>
<dbReference type="GO" id="GO:0000981">
    <property type="term" value="F:DNA-binding transcription factor activity, RNA polymerase II-specific"/>
    <property type="evidence" value="ECO:0007669"/>
    <property type="project" value="TreeGrafter"/>
</dbReference>
<proteinExistence type="predicted"/>
<keyword evidence="3" id="KW-0238">DNA-binding</keyword>
<feature type="compositionally biased region" description="Low complexity" evidence="7">
    <location>
        <begin position="357"/>
        <end position="370"/>
    </location>
</feature>
<dbReference type="GO" id="GO:0005634">
    <property type="term" value="C:nucleus"/>
    <property type="evidence" value="ECO:0007669"/>
    <property type="project" value="UniProtKB-SubCell"/>
</dbReference>
<feature type="coiled-coil region" evidence="6">
    <location>
        <begin position="278"/>
        <end position="312"/>
    </location>
</feature>
<name>A0A8H7BW30_9FUNG</name>
<feature type="region of interest" description="Disordered" evidence="7">
    <location>
        <begin position="313"/>
        <end position="336"/>
    </location>
</feature>
<feature type="compositionally biased region" description="Basic and acidic residues" evidence="7">
    <location>
        <begin position="228"/>
        <end position="249"/>
    </location>
</feature>
<dbReference type="OrthoDB" id="5778525at2759"/>
<evidence type="ECO:0000256" key="7">
    <source>
        <dbReference type="SAM" id="MobiDB-lite"/>
    </source>
</evidence>
<feature type="region of interest" description="Disordered" evidence="7">
    <location>
        <begin position="178"/>
        <end position="252"/>
    </location>
</feature>
<feature type="domain" description="BHLH" evidence="8">
    <location>
        <begin position="237"/>
        <end position="288"/>
    </location>
</feature>
<dbReference type="GO" id="GO:0046983">
    <property type="term" value="F:protein dimerization activity"/>
    <property type="evidence" value="ECO:0007669"/>
    <property type="project" value="InterPro"/>
</dbReference>
<feature type="region of interest" description="Disordered" evidence="7">
    <location>
        <begin position="348"/>
        <end position="374"/>
    </location>
</feature>
<dbReference type="SMART" id="SM00353">
    <property type="entry name" value="HLH"/>
    <property type="match status" value="1"/>
</dbReference>
<keyword evidence="4" id="KW-0804">Transcription</keyword>
<dbReference type="AlphaFoldDB" id="A0A8H7BW30"/>
<evidence type="ECO:0000256" key="4">
    <source>
        <dbReference type="ARBA" id="ARBA00023163"/>
    </source>
</evidence>